<protein>
    <submittedName>
        <fullName evidence="2">Uncharacterized protein</fullName>
    </submittedName>
</protein>
<organism evidence="2 3">
    <name type="scientific">Rotaria magnacalcarata</name>
    <dbReference type="NCBI Taxonomy" id="392030"/>
    <lineage>
        <taxon>Eukaryota</taxon>
        <taxon>Metazoa</taxon>
        <taxon>Spiralia</taxon>
        <taxon>Gnathifera</taxon>
        <taxon>Rotifera</taxon>
        <taxon>Eurotatoria</taxon>
        <taxon>Bdelloidea</taxon>
        <taxon>Philodinida</taxon>
        <taxon>Philodinidae</taxon>
        <taxon>Rotaria</taxon>
    </lineage>
</organism>
<feature type="non-terminal residue" evidence="2">
    <location>
        <position position="1"/>
    </location>
</feature>
<reference evidence="2" key="1">
    <citation type="submission" date="2021-02" db="EMBL/GenBank/DDBJ databases">
        <authorList>
            <person name="Nowell W R."/>
        </authorList>
    </citation>
    <scope>NUCLEOTIDE SEQUENCE</scope>
</reference>
<gene>
    <name evidence="2" type="ORF">BYL167_LOCUS71948</name>
</gene>
<keyword evidence="1" id="KW-1133">Transmembrane helix</keyword>
<evidence type="ECO:0000313" key="2">
    <source>
        <dbReference type="EMBL" id="CAF5149260.1"/>
    </source>
</evidence>
<dbReference type="EMBL" id="CAJOBH010256810">
    <property type="protein sequence ID" value="CAF5149260.1"/>
    <property type="molecule type" value="Genomic_DNA"/>
</dbReference>
<sequence length="169" mass="19248">KIHFHHCQTQQVQATCHSQSSIAESGYSLEYLQNTKYRRLCEKEHQLCQNMQMNKNHQLTTRDSDLSLSNHRLESSTSYIQSSLINNSMATTMSTVTSSKKENITAGVIIPLVIILLIVTIVSLYVILSGRLITMKNRKQMTNFIMGQRKQKNISNVSTGGMKICFIRH</sequence>
<feature type="transmembrane region" description="Helical" evidence="1">
    <location>
        <begin position="104"/>
        <end position="128"/>
    </location>
</feature>
<keyword evidence="1" id="KW-0472">Membrane</keyword>
<comment type="caution">
    <text evidence="2">The sequence shown here is derived from an EMBL/GenBank/DDBJ whole genome shotgun (WGS) entry which is preliminary data.</text>
</comment>
<dbReference type="Proteomes" id="UP000681967">
    <property type="component" value="Unassembled WGS sequence"/>
</dbReference>
<name>A0A8S3G3Y5_9BILA</name>
<evidence type="ECO:0000256" key="1">
    <source>
        <dbReference type="SAM" id="Phobius"/>
    </source>
</evidence>
<keyword evidence="1" id="KW-0812">Transmembrane</keyword>
<accession>A0A8S3G3Y5</accession>
<dbReference type="AlphaFoldDB" id="A0A8S3G3Y5"/>
<proteinExistence type="predicted"/>
<evidence type="ECO:0000313" key="3">
    <source>
        <dbReference type="Proteomes" id="UP000681967"/>
    </source>
</evidence>